<sequence length="77" mass="8554">MESFKRATLARFKQTCIEILSRIMERSDSNPAPPLIQWIGAAIIISSPLYEAASTHDLADIFGSLLGEWTDTENSVQ</sequence>
<accession>A0A158DC03</accession>
<gene>
    <name evidence="1" type="ORF">AWB76_06746</name>
</gene>
<dbReference type="Proteomes" id="UP000054624">
    <property type="component" value="Unassembled WGS sequence"/>
</dbReference>
<evidence type="ECO:0000313" key="1">
    <source>
        <dbReference type="EMBL" id="SAK92013.1"/>
    </source>
</evidence>
<evidence type="ECO:0000313" key="2">
    <source>
        <dbReference type="Proteomes" id="UP000054624"/>
    </source>
</evidence>
<keyword evidence="2" id="KW-1185">Reference proteome</keyword>
<dbReference type="EMBL" id="FCOI02000038">
    <property type="protein sequence ID" value="SAK92013.1"/>
    <property type="molecule type" value="Genomic_DNA"/>
</dbReference>
<proteinExistence type="predicted"/>
<reference evidence="2" key="1">
    <citation type="submission" date="2016-01" db="EMBL/GenBank/DDBJ databases">
        <authorList>
            <person name="Peeters Charlotte."/>
        </authorList>
    </citation>
    <scope>NUCLEOTIDE SEQUENCE [LARGE SCALE GENOMIC DNA]</scope>
</reference>
<dbReference type="AlphaFoldDB" id="A0A158DC03"/>
<organism evidence="1 2">
    <name type="scientific">Caballeronia temeraria</name>
    <dbReference type="NCBI Taxonomy" id="1777137"/>
    <lineage>
        <taxon>Bacteria</taxon>
        <taxon>Pseudomonadati</taxon>
        <taxon>Pseudomonadota</taxon>
        <taxon>Betaproteobacteria</taxon>
        <taxon>Burkholderiales</taxon>
        <taxon>Burkholderiaceae</taxon>
        <taxon>Caballeronia</taxon>
    </lineage>
</organism>
<evidence type="ECO:0008006" key="3">
    <source>
        <dbReference type="Google" id="ProtNLM"/>
    </source>
</evidence>
<protein>
    <recommendedName>
        <fullName evidence="3">TetR family transcriptional regulator</fullName>
    </recommendedName>
</protein>
<name>A0A158DC03_9BURK</name>